<proteinExistence type="predicted"/>
<keyword evidence="2" id="KW-1185">Reference proteome</keyword>
<accession>A0ABN8MJL9</accession>
<reference evidence="1 2" key="1">
    <citation type="submission" date="2022-05" db="EMBL/GenBank/DDBJ databases">
        <authorList>
            <consortium name="Genoscope - CEA"/>
            <person name="William W."/>
        </authorList>
    </citation>
    <scope>NUCLEOTIDE SEQUENCE [LARGE SCALE GENOMIC DNA]</scope>
</reference>
<gene>
    <name evidence="1" type="ORF">PEVE_00035030</name>
</gene>
<protein>
    <submittedName>
        <fullName evidence="1">Uncharacterized protein</fullName>
    </submittedName>
</protein>
<dbReference type="Proteomes" id="UP001159427">
    <property type="component" value="Unassembled WGS sequence"/>
</dbReference>
<comment type="caution">
    <text evidence="1">The sequence shown here is derived from an EMBL/GenBank/DDBJ whole genome shotgun (WGS) entry which is preliminary data.</text>
</comment>
<dbReference type="EMBL" id="CALNXI010000538">
    <property type="protein sequence ID" value="CAH3028849.1"/>
    <property type="molecule type" value="Genomic_DNA"/>
</dbReference>
<evidence type="ECO:0000313" key="2">
    <source>
        <dbReference type="Proteomes" id="UP001159427"/>
    </source>
</evidence>
<evidence type="ECO:0000313" key="1">
    <source>
        <dbReference type="EMBL" id="CAH3028849.1"/>
    </source>
</evidence>
<name>A0ABN8MJL9_9CNID</name>
<sequence length="105" mass="12035">MVYCTIHTQVQLRKSNSTSERRNSCLAVEPDDTLFLYCSTALHQMIRLRKETLQQKKGRGKVSTGRCLIMEKELELLNTLVMKDKFSISASLKNLHEGNLIFSTD</sequence>
<organism evidence="1 2">
    <name type="scientific">Porites evermanni</name>
    <dbReference type="NCBI Taxonomy" id="104178"/>
    <lineage>
        <taxon>Eukaryota</taxon>
        <taxon>Metazoa</taxon>
        <taxon>Cnidaria</taxon>
        <taxon>Anthozoa</taxon>
        <taxon>Hexacorallia</taxon>
        <taxon>Scleractinia</taxon>
        <taxon>Fungiina</taxon>
        <taxon>Poritidae</taxon>
        <taxon>Porites</taxon>
    </lineage>
</organism>